<dbReference type="EMBL" id="BSYO01000027">
    <property type="protein sequence ID" value="GMH24037.1"/>
    <property type="molecule type" value="Genomic_DNA"/>
</dbReference>
<dbReference type="Proteomes" id="UP001279734">
    <property type="component" value="Unassembled WGS sequence"/>
</dbReference>
<keyword evidence="2" id="KW-1185">Reference proteome</keyword>
<accession>A0AAD3T7B9</accession>
<proteinExistence type="predicted"/>
<sequence>MVFQLNIYREQVGNYVLEAWKLKRTDLGEWAKSLDSEGLESDYPRSQAFNESEDLIRQPPFGETTRGGNDGACFREKKKTLILIMASIAEIASVFRQNGMKVPIAQFHAKLSGICVPSTFFSVNTRGC</sequence>
<protein>
    <submittedName>
        <fullName evidence="1">Uncharacterized protein</fullName>
    </submittedName>
</protein>
<gene>
    <name evidence="1" type="ORF">Nepgr_025880</name>
</gene>
<evidence type="ECO:0000313" key="1">
    <source>
        <dbReference type="EMBL" id="GMH24037.1"/>
    </source>
</evidence>
<evidence type="ECO:0000313" key="2">
    <source>
        <dbReference type="Proteomes" id="UP001279734"/>
    </source>
</evidence>
<reference evidence="1" key="1">
    <citation type="submission" date="2023-05" db="EMBL/GenBank/DDBJ databases">
        <title>Nepenthes gracilis genome sequencing.</title>
        <authorList>
            <person name="Fukushima K."/>
        </authorList>
    </citation>
    <scope>NUCLEOTIDE SEQUENCE</scope>
    <source>
        <strain evidence="1">SING2019-196</strain>
    </source>
</reference>
<dbReference type="AlphaFoldDB" id="A0AAD3T7B9"/>
<name>A0AAD3T7B9_NEPGR</name>
<organism evidence="1 2">
    <name type="scientific">Nepenthes gracilis</name>
    <name type="common">Slender pitcher plant</name>
    <dbReference type="NCBI Taxonomy" id="150966"/>
    <lineage>
        <taxon>Eukaryota</taxon>
        <taxon>Viridiplantae</taxon>
        <taxon>Streptophyta</taxon>
        <taxon>Embryophyta</taxon>
        <taxon>Tracheophyta</taxon>
        <taxon>Spermatophyta</taxon>
        <taxon>Magnoliopsida</taxon>
        <taxon>eudicotyledons</taxon>
        <taxon>Gunneridae</taxon>
        <taxon>Pentapetalae</taxon>
        <taxon>Caryophyllales</taxon>
        <taxon>Nepenthaceae</taxon>
        <taxon>Nepenthes</taxon>
    </lineage>
</organism>
<comment type="caution">
    <text evidence="1">The sequence shown here is derived from an EMBL/GenBank/DDBJ whole genome shotgun (WGS) entry which is preliminary data.</text>
</comment>